<reference evidence="1 2" key="1">
    <citation type="journal article" date="2016" name="Mol. Biol. Evol.">
        <title>Comparative Genomics of Early-Diverging Mushroom-Forming Fungi Provides Insights into the Origins of Lignocellulose Decay Capabilities.</title>
        <authorList>
            <person name="Nagy L.G."/>
            <person name="Riley R."/>
            <person name="Tritt A."/>
            <person name="Adam C."/>
            <person name="Daum C."/>
            <person name="Floudas D."/>
            <person name="Sun H."/>
            <person name="Yadav J.S."/>
            <person name="Pangilinan J."/>
            <person name="Larsson K.H."/>
            <person name="Matsuura K."/>
            <person name="Barry K."/>
            <person name="Labutti K."/>
            <person name="Kuo R."/>
            <person name="Ohm R.A."/>
            <person name="Bhattacharya S.S."/>
            <person name="Shirouzu T."/>
            <person name="Yoshinaga Y."/>
            <person name="Martin F.M."/>
            <person name="Grigoriev I.V."/>
            <person name="Hibbett D.S."/>
        </authorList>
    </citation>
    <scope>NUCLEOTIDE SEQUENCE [LARGE SCALE GENOMIC DNA]</scope>
    <source>
        <strain evidence="1 2">CBS 109695</strain>
    </source>
</reference>
<sequence length="49" mass="5312">PIAISFAYDRPVHSPIHHSVFPANPTSDAVDSADSINSRAHLLPSRMCL</sequence>
<feature type="non-terminal residue" evidence="1">
    <location>
        <position position="1"/>
    </location>
</feature>
<proteinExistence type="predicted"/>
<organism evidence="1 2">
    <name type="scientific">Athelia psychrophila</name>
    <dbReference type="NCBI Taxonomy" id="1759441"/>
    <lineage>
        <taxon>Eukaryota</taxon>
        <taxon>Fungi</taxon>
        <taxon>Dikarya</taxon>
        <taxon>Basidiomycota</taxon>
        <taxon>Agaricomycotina</taxon>
        <taxon>Agaricomycetes</taxon>
        <taxon>Agaricomycetidae</taxon>
        <taxon>Atheliales</taxon>
        <taxon>Atheliaceae</taxon>
        <taxon>Athelia</taxon>
    </lineage>
</organism>
<evidence type="ECO:0000313" key="2">
    <source>
        <dbReference type="Proteomes" id="UP000076532"/>
    </source>
</evidence>
<protein>
    <submittedName>
        <fullName evidence="1">Uncharacterized protein</fullName>
    </submittedName>
</protein>
<gene>
    <name evidence="1" type="ORF">FIBSPDRAFT_864559</name>
</gene>
<evidence type="ECO:0000313" key="1">
    <source>
        <dbReference type="EMBL" id="KZP17727.1"/>
    </source>
</evidence>
<dbReference type="EMBL" id="KV417579">
    <property type="protein sequence ID" value="KZP17727.1"/>
    <property type="molecule type" value="Genomic_DNA"/>
</dbReference>
<dbReference type="Proteomes" id="UP000076532">
    <property type="component" value="Unassembled WGS sequence"/>
</dbReference>
<name>A0A166GDJ6_9AGAM</name>
<keyword evidence="2" id="KW-1185">Reference proteome</keyword>
<accession>A0A166GDJ6</accession>
<dbReference type="AlphaFoldDB" id="A0A166GDJ6"/>